<feature type="region of interest" description="Disordered" evidence="1">
    <location>
        <begin position="44"/>
        <end position="71"/>
    </location>
</feature>
<dbReference type="EMBL" id="AP014648">
    <property type="protein sequence ID" value="BAQ18717.1"/>
    <property type="molecule type" value="Genomic_DNA"/>
</dbReference>
<reference evidence="2 3" key="1">
    <citation type="submission" date="2014-09" db="EMBL/GenBank/DDBJ databases">
        <title>Genome sequencing of Methyloceanibacter caenitepidi Gela4.</title>
        <authorList>
            <person name="Takeuchi M."/>
            <person name="Susumu S."/>
            <person name="Kamagata Y."/>
            <person name="Oshima K."/>
            <person name="Hattori M."/>
            <person name="Iwasaki W."/>
        </authorList>
    </citation>
    <scope>NUCLEOTIDE SEQUENCE [LARGE SCALE GENOMIC DNA]</scope>
    <source>
        <strain evidence="2 3">Gela4</strain>
    </source>
</reference>
<dbReference type="STRING" id="1384459.GL4_3292"/>
<dbReference type="Proteomes" id="UP000031643">
    <property type="component" value="Chromosome"/>
</dbReference>
<evidence type="ECO:0000313" key="3">
    <source>
        <dbReference type="Proteomes" id="UP000031643"/>
    </source>
</evidence>
<organism evidence="2 3">
    <name type="scientific">Methyloceanibacter caenitepidi</name>
    <dbReference type="NCBI Taxonomy" id="1384459"/>
    <lineage>
        <taxon>Bacteria</taxon>
        <taxon>Pseudomonadati</taxon>
        <taxon>Pseudomonadota</taxon>
        <taxon>Alphaproteobacteria</taxon>
        <taxon>Hyphomicrobiales</taxon>
        <taxon>Hyphomicrobiaceae</taxon>
        <taxon>Methyloceanibacter</taxon>
    </lineage>
</organism>
<keyword evidence="3" id="KW-1185">Reference proteome</keyword>
<dbReference type="RefSeq" id="WP_197539050.1">
    <property type="nucleotide sequence ID" value="NZ_AP014648.1"/>
</dbReference>
<sequence length="71" mass="7558">MPTLFRFLAVIGTIAGVVAGSLYVLAEYFQPEPKEITKAVRGLKAEPRPVSPTAATAQEPSLALPPSHRAQ</sequence>
<gene>
    <name evidence="2" type="ORF">GL4_3292</name>
</gene>
<dbReference type="KEGG" id="mcg:GL4_3292"/>
<proteinExistence type="predicted"/>
<protein>
    <recommendedName>
        <fullName evidence="4">Histidine kinase</fullName>
    </recommendedName>
</protein>
<evidence type="ECO:0000256" key="1">
    <source>
        <dbReference type="SAM" id="MobiDB-lite"/>
    </source>
</evidence>
<evidence type="ECO:0008006" key="4">
    <source>
        <dbReference type="Google" id="ProtNLM"/>
    </source>
</evidence>
<accession>A0A0A8K857</accession>
<dbReference type="AlphaFoldDB" id="A0A0A8K857"/>
<name>A0A0A8K857_9HYPH</name>
<dbReference type="HOGENOM" id="CLU_2735370_0_0_5"/>
<evidence type="ECO:0000313" key="2">
    <source>
        <dbReference type="EMBL" id="BAQ18717.1"/>
    </source>
</evidence>